<evidence type="ECO:0000256" key="6">
    <source>
        <dbReference type="ARBA" id="ARBA00023157"/>
    </source>
</evidence>
<comment type="caution">
    <text evidence="10">The sequence shown here is derived from an EMBL/GenBank/DDBJ whole genome shotgun (WGS) entry which is preliminary data.</text>
</comment>
<protein>
    <recommendedName>
        <fullName evidence="9">Discoidin domain-containing protein</fullName>
    </recommendedName>
</protein>
<dbReference type="GO" id="GO:0016020">
    <property type="term" value="C:membrane"/>
    <property type="evidence" value="ECO:0007669"/>
    <property type="project" value="UniProtKB-SubCell"/>
</dbReference>
<dbReference type="Gene3D" id="3.30.200.20">
    <property type="entry name" value="Phosphorylase Kinase, domain 1"/>
    <property type="match status" value="1"/>
</dbReference>
<feature type="transmembrane region" description="Helical" evidence="8">
    <location>
        <begin position="155"/>
        <end position="176"/>
    </location>
</feature>
<keyword evidence="7" id="KW-0325">Glycoprotein</keyword>
<evidence type="ECO:0000256" key="2">
    <source>
        <dbReference type="ARBA" id="ARBA00022692"/>
    </source>
</evidence>
<dbReference type="Proteomes" id="UP000824782">
    <property type="component" value="Unassembled WGS sequence"/>
</dbReference>
<organism evidence="10 11">
    <name type="scientific">Engystomops pustulosus</name>
    <name type="common">Tungara frog</name>
    <name type="synonym">Physalaemus pustulosus</name>
    <dbReference type="NCBI Taxonomy" id="76066"/>
    <lineage>
        <taxon>Eukaryota</taxon>
        <taxon>Metazoa</taxon>
        <taxon>Chordata</taxon>
        <taxon>Craniata</taxon>
        <taxon>Vertebrata</taxon>
        <taxon>Euteleostomi</taxon>
        <taxon>Amphibia</taxon>
        <taxon>Batrachia</taxon>
        <taxon>Anura</taxon>
        <taxon>Neobatrachia</taxon>
        <taxon>Hyloidea</taxon>
        <taxon>Leptodactylidae</taxon>
        <taxon>Leiuperinae</taxon>
        <taxon>Engystomops</taxon>
    </lineage>
</organism>
<evidence type="ECO:0000313" key="11">
    <source>
        <dbReference type="Proteomes" id="UP000824782"/>
    </source>
</evidence>
<dbReference type="AlphaFoldDB" id="A0AAV6ZIP6"/>
<evidence type="ECO:0000259" key="9">
    <source>
        <dbReference type="Pfam" id="PF21114"/>
    </source>
</evidence>
<keyword evidence="11" id="KW-1185">Reference proteome</keyword>
<reference evidence="10" key="1">
    <citation type="thesis" date="2020" institute="ProQuest LLC" country="789 East Eisenhower Parkway, Ann Arbor, MI, USA">
        <title>Comparative Genomics and Chromosome Evolution.</title>
        <authorList>
            <person name="Mudd A.B."/>
        </authorList>
    </citation>
    <scope>NUCLEOTIDE SEQUENCE</scope>
    <source>
        <strain evidence="10">237g6f4</strain>
        <tissue evidence="10">Blood</tissue>
    </source>
</reference>
<keyword evidence="5 8" id="KW-0472">Membrane</keyword>
<feature type="domain" description="Discoidin" evidence="9">
    <location>
        <begin position="2"/>
        <end position="142"/>
    </location>
</feature>
<evidence type="ECO:0000256" key="3">
    <source>
        <dbReference type="ARBA" id="ARBA00022729"/>
    </source>
</evidence>
<keyword evidence="6" id="KW-1015">Disulfide bond</keyword>
<dbReference type="EMBL" id="WNYA01000521">
    <property type="protein sequence ID" value="KAG8548103.1"/>
    <property type="molecule type" value="Genomic_DNA"/>
</dbReference>
<sequence length="380" mass="42883">MTEGLGQLTDGVSGLDDFTLTHEYHMWPGYDYVGWSNESFHNGYVEIMFEFDRIRNFTTMKVHCNNMFSKGVKIFKEVQCFFRSEANEWEANSVISVLIMDDANPSARYVTVQLHNRMARAIKCQYYFADSWMMISEITFQSDPTLKIDDSNTRLLIGCLVAIIFILVAIIVIILWRQFWQKMLEKASRRMLDEELTVSLSIPSDSNTFNANRRHESMSTSEHESNSTYDRIFPLGPDYQELTAKAVVEEEAGCSAGKLPLPTNVDGVPHYAEADIVNLQGVTGGNTYSVPAITMDLLSGKEVAVEEFPRKHLTFKEKLGEGQFGEVHLCEAEGVEAFLDKDLILNTNIGQPTLVAVKMLRADANKNARSVCISVYSTQT</sequence>
<name>A0AAV6ZIP6_ENGPU</name>
<evidence type="ECO:0000256" key="8">
    <source>
        <dbReference type="SAM" id="Phobius"/>
    </source>
</evidence>
<comment type="subcellular location">
    <subcellularLocation>
        <location evidence="1">Membrane</location>
        <topology evidence="1">Single-pass type I membrane protein</topology>
    </subcellularLocation>
</comment>
<dbReference type="InterPro" id="IPR048525">
    <property type="entry name" value="DDR1-2_DS-like"/>
</dbReference>
<evidence type="ECO:0000256" key="4">
    <source>
        <dbReference type="ARBA" id="ARBA00022989"/>
    </source>
</evidence>
<dbReference type="Pfam" id="PF21114">
    <property type="entry name" value="DDR1-2_DS-like"/>
    <property type="match status" value="1"/>
</dbReference>
<keyword evidence="2 8" id="KW-0812">Transmembrane</keyword>
<keyword evidence="3" id="KW-0732">Signal</keyword>
<evidence type="ECO:0000313" key="10">
    <source>
        <dbReference type="EMBL" id="KAG8548103.1"/>
    </source>
</evidence>
<keyword evidence="4 8" id="KW-1133">Transmembrane helix</keyword>
<accession>A0AAV6ZIP6</accession>
<evidence type="ECO:0000256" key="5">
    <source>
        <dbReference type="ARBA" id="ARBA00023136"/>
    </source>
</evidence>
<proteinExistence type="predicted"/>
<evidence type="ECO:0000256" key="7">
    <source>
        <dbReference type="ARBA" id="ARBA00023180"/>
    </source>
</evidence>
<gene>
    <name evidence="10" type="ORF">GDO81_026655</name>
</gene>
<dbReference type="Gene3D" id="2.60.120.1190">
    <property type="match status" value="1"/>
</dbReference>
<evidence type="ECO:0000256" key="1">
    <source>
        <dbReference type="ARBA" id="ARBA00004479"/>
    </source>
</evidence>